<feature type="active site" description="Proton donor" evidence="13">
    <location>
        <position position="344"/>
    </location>
</feature>
<evidence type="ECO:0000313" key="18">
    <source>
        <dbReference type="Proteomes" id="UP000004188"/>
    </source>
</evidence>
<dbReference type="PRINTS" id="PR01181">
    <property type="entry name" value="DAPDCRBXLASE"/>
</dbReference>
<feature type="domain" description="Orn/DAP/Arg decarboxylase 2 N-terminal" evidence="16">
    <location>
        <begin position="38"/>
        <end position="281"/>
    </location>
</feature>
<reference evidence="18" key="1">
    <citation type="journal article" date="2012" name="Stand. Genomic Sci.">
        <title>Genome sequence of strain HIMB624, a cultured representative from the OM43 clade of marine Betaproteobacteria.</title>
        <authorList>
            <person name="Huggett M.J."/>
            <person name="Hayakawa D.H."/>
            <person name="Rappe M.S."/>
        </authorList>
    </citation>
    <scope>NUCLEOTIDE SEQUENCE [LARGE SCALE GENOMIC DNA]</scope>
    <source>
        <strain evidence="18">KB13</strain>
    </source>
</reference>
<organism evidence="17 18">
    <name type="scientific">beta proteobacterium KB13</name>
    <dbReference type="NCBI Taxonomy" id="314607"/>
    <lineage>
        <taxon>Bacteria</taxon>
        <taxon>Pseudomonadati</taxon>
        <taxon>Pseudomonadota</taxon>
        <taxon>Betaproteobacteria</taxon>
        <taxon>Nitrosomonadales</taxon>
        <taxon>OM43 clade</taxon>
    </lineage>
</organism>
<feature type="binding site" evidence="12">
    <location>
        <position position="372"/>
    </location>
    <ligand>
        <name>substrate</name>
    </ligand>
</feature>
<dbReference type="HAMAP" id="MF_02120">
    <property type="entry name" value="LysA"/>
    <property type="match status" value="1"/>
</dbReference>
<dbReference type="PANTHER" id="PTHR43727:SF2">
    <property type="entry name" value="GROUP IV DECARBOXYLASE"/>
    <property type="match status" value="1"/>
</dbReference>
<dbReference type="InterPro" id="IPR002986">
    <property type="entry name" value="DAP_deCOOHase_LysA"/>
</dbReference>
<keyword evidence="6 12" id="KW-0456">Lyase</keyword>
<feature type="binding site" evidence="12">
    <location>
        <position position="318"/>
    </location>
    <ligand>
        <name>substrate</name>
    </ligand>
</feature>
<keyword evidence="5 12" id="KW-0457">Lysine biosynthesis</keyword>
<evidence type="ECO:0000256" key="3">
    <source>
        <dbReference type="ARBA" id="ARBA00022793"/>
    </source>
</evidence>
<evidence type="ECO:0000256" key="7">
    <source>
        <dbReference type="ARBA" id="ARBA00050464"/>
    </source>
</evidence>
<name>B6BW15_9PROT</name>
<dbReference type="AlphaFoldDB" id="B6BW15"/>
<dbReference type="SUPFAM" id="SSF50621">
    <property type="entry name" value="Alanine racemase C-terminal domain-like"/>
    <property type="match status" value="1"/>
</dbReference>
<evidence type="ECO:0000256" key="4">
    <source>
        <dbReference type="ARBA" id="ARBA00022898"/>
    </source>
</evidence>
<dbReference type="FunFam" id="2.40.37.10:FF:000003">
    <property type="entry name" value="Diaminopimelate decarboxylase"/>
    <property type="match status" value="1"/>
</dbReference>
<keyword evidence="18" id="KW-1185">Reference proteome</keyword>
<dbReference type="InterPro" id="IPR000183">
    <property type="entry name" value="Orn/DAP/Arg_de-COase"/>
</dbReference>
<dbReference type="PRINTS" id="PR01179">
    <property type="entry name" value="ODADCRBXLASE"/>
</dbReference>
<protein>
    <recommendedName>
        <fullName evidence="11 12">Diaminopimelate decarboxylase</fullName>
        <shortName evidence="12">DAP decarboxylase</shortName>
        <shortName evidence="12">DAPDC</shortName>
        <ecNumber evidence="10 12">4.1.1.20</ecNumber>
    </recommendedName>
</protein>
<feature type="modified residue" description="N6-(pyridoxal phosphate)lysine" evidence="12 13">
    <location>
        <position position="62"/>
    </location>
</feature>
<comment type="catalytic activity">
    <reaction evidence="7 12 14">
        <text>meso-2,6-diaminopimelate + H(+) = L-lysine + CO2</text>
        <dbReference type="Rhea" id="RHEA:15101"/>
        <dbReference type="ChEBI" id="CHEBI:15378"/>
        <dbReference type="ChEBI" id="CHEBI:16526"/>
        <dbReference type="ChEBI" id="CHEBI:32551"/>
        <dbReference type="ChEBI" id="CHEBI:57791"/>
        <dbReference type="EC" id="4.1.1.20"/>
    </reaction>
</comment>
<evidence type="ECO:0000256" key="6">
    <source>
        <dbReference type="ARBA" id="ARBA00023239"/>
    </source>
</evidence>
<dbReference type="Pfam" id="PF02784">
    <property type="entry name" value="Orn_Arg_deC_N"/>
    <property type="match status" value="1"/>
</dbReference>
<comment type="cofactor">
    <cofactor evidence="1 12 13 14">
        <name>pyridoxal 5'-phosphate</name>
        <dbReference type="ChEBI" id="CHEBI:597326"/>
    </cofactor>
</comment>
<feature type="binding site" evidence="12">
    <location>
        <position position="241"/>
    </location>
    <ligand>
        <name>pyridoxal 5'-phosphate</name>
        <dbReference type="ChEBI" id="CHEBI:597326"/>
    </ligand>
</feature>
<dbReference type="UniPathway" id="UPA00034">
    <property type="reaction ID" value="UER00027"/>
</dbReference>
<dbReference type="GO" id="GO:0030170">
    <property type="term" value="F:pyridoxal phosphate binding"/>
    <property type="evidence" value="ECO:0007669"/>
    <property type="project" value="UniProtKB-UniRule"/>
</dbReference>
<dbReference type="InterPro" id="IPR029066">
    <property type="entry name" value="PLP-binding_barrel"/>
</dbReference>
<feature type="binding site" evidence="12">
    <location>
        <position position="372"/>
    </location>
    <ligand>
        <name>pyridoxal 5'-phosphate</name>
        <dbReference type="ChEBI" id="CHEBI:597326"/>
    </ligand>
</feature>
<evidence type="ECO:0000259" key="16">
    <source>
        <dbReference type="Pfam" id="PF02784"/>
    </source>
</evidence>
<dbReference type="NCBIfam" id="TIGR01048">
    <property type="entry name" value="lysA"/>
    <property type="match status" value="1"/>
</dbReference>
<evidence type="ECO:0000256" key="9">
    <source>
        <dbReference type="ARBA" id="ARBA00060983"/>
    </source>
</evidence>
<feature type="binding site" evidence="12">
    <location>
        <position position="314"/>
    </location>
    <ligand>
        <name>substrate</name>
    </ligand>
</feature>
<dbReference type="SUPFAM" id="SSF51419">
    <property type="entry name" value="PLP-binding barrel"/>
    <property type="match status" value="1"/>
</dbReference>
<dbReference type="PROSITE" id="PS00879">
    <property type="entry name" value="ODR_DC_2_2"/>
    <property type="match status" value="1"/>
</dbReference>
<keyword evidence="4 12" id="KW-0663">Pyridoxal phosphate</keyword>
<sequence length="417" mass="46883">MNKSLLRQESSHYFIEDVKLTDIAQKFGTPAYVYSKKHILDQINFLQNALSDIDHLICFAVKANSNLSILKLFKECGCGFDIVSGGELQRVLTVDSLNSKIVFSGVGKSVSEIEMALNNNILAFNVESEEELFRINDISQRLSKIAKVSIRVNPNVDAKTHPYISTGLKDNKFGIDETSAIKLYKKAAKLDHIKITGIDCHIGSQLTDLSPFEDAFIKLASLIDELESNQIAVEHIDIGGGIGISYNNEDISPIDFYVQMIKKYLLKYNKKIILEPGRFLIGKAGLMLTNVEYIKKSEHKNFVLVDAAMNDLMRPSLYNAFHEVINLSNTQDSNDIFDIVGPICETGDFLAKDRNIKANQGDILAIMDAGAYGFSMSSNYNSRPRVPEIIVDKDEFYLIRERENFSDLIAHEEKFLK</sequence>
<evidence type="ECO:0000256" key="2">
    <source>
        <dbReference type="ARBA" id="ARBA00022605"/>
    </source>
</evidence>
<comment type="pathway">
    <text evidence="8 12 14">Amino-acid biosynthesis; L-lysine biosynthesis via DAP pathway; L-lysine from DL-2,6-diaminopimelate: step 1/1.</text>
</comment>
<dbReference type="HOGENOM" id="CLU_026444_0_0_4"/>
<dbReference type="Gene3D" id="2.40.37.10">
    <property type="entry name" value="Lyase, Ornithine Decarboxylase, Chain A, domain 1"/>
    <property type="match status" value="1"/>
</dbReference>
<evidence type="ECO:0000256" key="12">
    <source>
        <dbReference type="HAMAP-Rule" id="MF_02120"/>
    </source>
</evidence>
<dbReference type="EMBL" id="DS995299">
    <property type="protein sequence ID" value="EDZ64258.1"/>
    <property type="molecule type" value="Genomic_DNA"/>
</dbReference>
<evidence type="ECO:0000259" key="15">
    <source>
        <dbReference type="Pfam" id="PF00278"/>
    </source>
</evidence>
<comment type="subunit">
    <text evidence="12">Homodimer.</text>
</comment>
<dbReference type="InterPro" id="IPR022657">
    <property type="entry name" value="De-COase2_CS"/>
</dbReference>
<feature type="binding site" evidence="12">
    <location>
        <begin position="275"/>
        <end position="278"/>
    </location>
    <ligand>
        <name>pyridoxal 5'-phosphate</name>
        <dbReference type="ChEBI" id="CHEBI:597326"/>
    </ligand>
</feature>
<evidence type="ECO:0000256" key="11">
    <source>
        <dbReference type="ARBA" id="ARBA00074972"/>
    </source>
</evidence>
<dbReference type="Proteomes" id="UP000004188">
    <property type="component" value="Unassembled WGS sequence"/>
</dbReference>
<dbReference type="GO" id="GO:0009089">
    <property type="term" value="P:lysine biosynthetic process via diaminopimelate"/>
    <property type="evidence" value="ECO:0007669"/>
    <property type="project" value="UniProtKB-UniRule"/>
</dbReference>
<dbReference type="GO" id="GO:0008836">
    <property type="term" value="F:diaminopimelate decarboxylase activity"/>
    <property type="evidence" value="ECO:0007669"/>
    <property type="project" value="UniProtKB-UniRule"/>
</dbReference>
<dbReference type="FunFam" id="3.20.20.10:FF:000003">
    <property type="entry name" value="Diaminopimelate decarboxylase"/>
    <property type="match status" value="1"/>
</dbReference>
<comment type="similarity">
    <text evidence="9 12">Belongs to the Orn/Lys/Arg decarboxylase class-II family. LysA subfamily.</text>
</comment>
<evidence type="ECO:0000256" key="8">
    <source>
        <dbReference type="ARBA" id="ARBA00060643"/>
    </source>
</evidence>
<keyword evidence="3 12" id="KW-0210">Decarboxylase</keyword>
<dbReference type="InterPro" id="IPR022644">
    <property type="entry name" value="De-COase2_N"/>
</dbReference>
<evidence type="ECO:0000256" key="13">
    <source>
        <dbReference type="PIRSR" id="PIRSR600183-50"/>
    </source>
</evidence>
<dbReference type="CDD" id="cd06828">
    <property type="entry name" value="PLPDE_III_DapDC"/>
    <property type="match status" value="1"/>
</dbReference>
<evidence type="ECO:0000313" key="17">
    <source>
        <dbReference type="EMBL" id="EDZ64258.1"/>
    </source>
</evidence>
<dbReference type="STRING" id="314607.KB13_390"/>
<feature type="domain" description="Orn/DAP/Arg decarboxylase 2 C-terminal" evidence="15">
    <location>
        <begin position="32"/>
        <end position="370"/>
    </location>
</feature>
<dbReference type="InterPro" id="IPR009006">
    <property type="entry name" value="Ala_racemase/Decarboxylase_C"/>
</dbReference>
<dbReference type="Pfam" id="PF00278">
    <property type="entry name" value="Orn_DAP_Arg_deC"/>
    <property type="match status" value="1"/>
</dbReference>
<comment type="function">
    <text evidence="12">Specifically catalyzes the decarboxylation of meso-diaminopimelate (meso-DAP) to L-lysine.</text>
</comment>
<proteinExistence type="inferred from homology"/>
<keyword evidence="2 12" id="KW-0028">Amino-acid biosynthesis</keyword>
<evidence type="ECO:0000256" key="5">
    <source>
        <dbReference type="ARBA" id="ARBA00023154"/>
    </source>
</evidence>
<dbReference type="EC" id="4.1.1.20" evidence="10 12"/>
<evidence type="ECO:0000256" key="10">
    <source>
        <dbReference type="ARBA" id="ARBA00066427"/>
    </source>
</evidence>
<evidence type="ECO:0000256" key="14">
    <source>
        <dbReference type="RuleBase" id="RU003738"/>
    </source>
</evidence>
<dbReference type="eggNOG" id="COG0019">
    <property type="taxonomic scope" value="Bacteria"/>
</dbReference>
<dbReference type="InterPro" id="IPR022643">
    <property type="entry name" value="De-COase2_C"/>
</dbReference>
<feature type="binding site" evidence="12">
    <location>
        <position position="345"/>
    </location>
    <ligand>
        <name>substrate</name>
    </ligand>
</feature>
<gene>
    <name evidence="12 17" type="primary">lysA</name>
    <name evidence="17" type="ORF">KB13_390</name>
</gene>
<evidence type="ECO:0000256" key="1">
    <source>
        <dbReference type="ARBA" id="ARBA00001933"/>
    </source>
</evidence>
<accession>B6BW15</accession>
<dbReference type="Gene3D" id="3.20.20.10">
    <property type="entry name" value="Alanine racemase"/>
    <property type="match status" value="1"/>
</dbReference>
<feature type="binding site" evidence="12">
    <location>
        <position position="278"/>
    </location>
    <ligand>
        <name>substrate</name>
    </ligand>
</feature>
<dbReference type="PANTHER" id="PTHR43727">
    <property type="entry name" value="DIAMINOPIMELATE DECARBOXYLASE"/>
    <property type="match status" value="1"/>
</dbReference>